<sequence>MVHENASPGSKQHQENMESMAGEVIQCIGKGMYNKETIQCFRGIGSEEKYIFRDEEGLKSFGLLSDERKEEDESKYQAINNDKLAYLENVWAVNRNFTGSYSDDYCTLKCNKTACTDKYSTSVVREDESWRGGKALERFDRQPLPDYKRWEDSEKVFDTCFRANPVPSPENLKAIAFIGWVSLEETTQYFDNARKQLTEKRVDDLRRETWKLHPLYKESRATLLNKCTEANLISSGKKYDLVQRMIENQGKAGARKLLTEADLYDGKILSIPNSMAGFMKLSVAHLRAILRRHNILEVGTKDELIARVGLLKAGQPEAAFSRERLCILHYITVAKQIYRNQTEMSSIRRSRTFAHGKEETLTTRNSCLRYMMKNNTPTIDISSSERNLYSILLPLENEVAQQEEKVRSNIDELEKPAKKGSVKVKVQTSKGNDTGSTRRSDRRRKQPAKLQESADLPNHLAHVGTVVDVLWTEEELDGTNWKPGWYRGEYPAIRQR</sequence>
<dbReference type="AlphaFoldDB" id="A0AAD9QNG3"/>
<organism evidence="3 4">
    <name type="scientific">Acropora cervicornis</name>
    <name type="common">Staghorn coral</name>
    <dbReference type="NCBI Taxonomy" id="6130"/>
    <lineage>
        <taxon>Eukaryota</taxon>
        <taxon>Metazoa</taxon>
        <taxon>Cnidaria</taxon>
        <taxon>Anthozoa</taxon>
        <taxon>Hexacorallia</taxon>
        <taxon>Scleractinia</taxon>
        <taxon>Astrocoeniina</taxon>
        <taxon>Acroporidae</taxon>
        <taxon>Acropora</taxon>
    </lineage>
</organism>
<name>A0AAD9QNG3_ACRCE</name>
<evidence type="ECO:0000313" key="3">
    <source>
        <dbReference type="EMBL" id="KAK2564503.1"/>
    </source>
</evidence>
<reference evidence="3" key="1">
    <citation type="journal article" date="2023" name="G3 (Bethesda)">
        <title>Whole genome assembly and annotation of the endangered Caribbean coral Acropora cervicornis.</title>
        <authorList>
            <person name="Selwyn J.D."/>
            <person name="Vollmer S.V."/>
        </authorList>
    </citation>
    <scope>NUCLEOTIDE SEQUENCE</scope>
    <source>
        <strain evidence="3">K2</strain>
    </source>
</reference>
<evidence type="ECO:0000313" key="4">
    <source>
        <dbReference type="Proteomes" id="UP001249851"/>
    </source>
</evidence>
<reference evidence="3" key="2">
    <citation type="journal article" date="2023" name="Science">
        <title>Genomic signatures of disease resistance in endangered staghorn corals.</title>
        <authorList>
            <person name="Vollmer S.V."/>
            <person name="Selwyn J.D."/>
            <person name="Despard B.A."/>
            <person name="Roesel C.L."/>
        </authorList>
    </citation>
    <scope>NUCLEOTIDE SEQUENCE</scope>
    <source>
        <strain evidence="3">K2</strain>
    </source>
</reference>
<protein>
    <recommendedName>
        <fullName evidence="2">SAP domain-containing protein</fullName>
    </recommendedName>
</protein>
<evidence type="ECO:0000256" key="1">
    <source>
        <dbReference type="SAM" id="MobiDB-lite"/>
    </source>
</evidence>
<dbReference type="InterPro" id="IPR003034">
    <property type="entry name" value="SAP_dom"/>
</dbReference>
<dbReference type="EMBL" id="JARQWQ010000022">
    <property type="protein sequence ID" value="KAK2564503.1"/>
    <property type="molecule type" value="Genomic_DNA"/>
</dbReference>
<feature type="region of interest" description="Disordered" evidence="1">
    <location>
        <begin position="416"/>
        <end position="457"/>
    </location>
</feature>
<keyword evidence="4" id="KW-1185">Reference proteome</keyword>
<accession>A0AAD9QNG3</accession>
<dbReference type="Proteomes" id="UP001249851">
    <property type="component" value="Unassembled WGS sequence"/>
</dbReference>
<dbReference type="Pfam" id="PF02037">
    <property type="entry name" value="SAP"/>
    <property type="match status" value="1"/>
</dbReference>
<comment type="caution">
    <text evidence="3">The sequence shown here is derived from an EMBL/GenBank/DDBJ whole genome shotgun (WGS) entry which is preliminary data.</text>
</comment>
<proteinExistence type="predicted"/>
<feature type="domain" description="SAP" evidence="2">
    <location>
        <begin position="278"/>
        <end position="308"/>
    </location>
</feature>
<evidence type="ECO:0000259" key="2">
    <source>
        <dbReference type="Pfam" id="PF02037"/>
    </source>
</evidence>
<gene>
    <name evidence="3" type="ORF">P5673_011946</name>
</gene>